<feature type="region of interest" description="Disordered" evidence="1">
    <location>
        <begin position="43"/>
        <end position="207"/>
    </location>
</feature>
<evidence type="ECO:0000313" key="2">
    <source>
        <dbReference type="EMBL" id="CAE2322166.1"/>
    </source>
</evidence>
<evidence type="ECO:0000256" key="1">
    <source>
        <dbReference type="SAM" id="MobiDB-lite"/>
    </source>
</evidence>
<dbReference type="EMBL" id="HBKN01035869">
    <property type="protein sequence ID" value="CAE2322172.1"/>
    <property type="molecule type" value="Transcribed_RNA"/>
</dbReference>
<name>A0A6U6C1H7_GUITH</name>
<evidence type="ECO:0000313" key="3">
    <source>
        <dbReference type="EMBL" id="CAE2322172.1"/>
    </source>
</evidence>
<accession>A0A6U6C1H7</accession>
<feature type="compositionally biased region" description="Basic and acidic residues" evidence="1">
    <location>
        <begin position="125"/>
        <end position="145"/>
    </location>
</feature>
<protein>
    <submittedName>
        <fullName evidence="3">Uncharacterized protein</fullName>
    </submittedName>
</protein>
<organism evidence="3">
    <name type="scientific">Guillardia theta</name>
    <name type="common">Cryptophyte</name>
    <name type="synonym">Cryptomonas phi</name>
    <dbReference type="NCBI Taxonomy" id="55529"/>
    <lineage>
        <taxon>Eukaryota</taxon>
        <taxon>Cryptophyceae</taxon>
        <taxon>Pyrenomonadales</taxon>
        <taxon>Geminigeraceae</taxon>
        <taxon>Guillardia</taxon>
    </lineage>
</organism>
<feature type="region of interest" description="Disordered" evidence="1">
    <location>
        <begin position="1"/>
        <end position="31"/>
    </location>
</feature>
<feature type="compositionally biased region" description="Low complexity" evidence="1">
    <location>
        <begin position="153"/>
        <end position="169"/>
    </location>
</feature>
<sequence>MGRTSKKPQFNSQEAEEDYPDDNGTRHTSEFEQKYIESLINRKPRMSWEDFKEKHKEQLSDRLGSGIEKEQADYRRLLDEERNRKLSKGMNNKHLTGKSKKDKKSKKEKKDKKEKKREKKRLKREKKEQKKKAEASRGSEADSGAKKRKRDASTSSDSSSDSSSSSSSSDSDDDGQRKKKKKEEKRKESGPVRLSDFHSGRYDSNSD</sequence>
<gene>
    <name evidence="2" type="ORF">GTHE00462_LOCUS27994</name>
    <name evidence="3" type="ORF">GTHE00462_LOCUS27996</name>
</gene>
<proteinExistence type="predicted"/>
<feature type="compositionally biased region" description="Basic residues" evidence="1">
    <location>
        <begin position="95"/>
        <end position="124"/>
    </location>
</feature>
<feature type="compositionally biased region" description="Basic and acidic residues" evidence="1">
    <location>
        <begin position="185"/>
        <end position="201"/>
    </location>
</feature>
<reference evidence="3" key="1">
    <citation type="submission" date="2021-01" db="EMBL/GenBank/DDBJ databases">
        <authorList>
            <person name="Corre E."/>
            <person name="Pelletier E."/>
            <person name="Niang G."/>
            <person name="Scheremetjew M."/>
            <person name="Finn R."/>
            <person name="Kale V."/>
            <person name="Holt S."/>
            <person name="Cochrane G."/>
            <person name="Meng A."/>
            <person name="Brown T."/>
            <person name="Cohen L."/>
        </authorList>
    </citation>
    <scope>NUCLEOTIDE SEQUENCE</scope>
    <source>
        <strain evidence="3">CCMP 2712</strain>
    </source>
</reference>
<dbReference type="EMBL" id="HBKN01035867">
    <property type="protein sequence ID" value="CAE2322166.1"/>
    <property type="molecule type" value="Transcribed_RNA"/>
</dbReference>
<feature type="compositionally biased region" description="Basic and acidic residues" evidence="1">
    <location>
        <begin position="67"/>
        <end position="84"/>
    </location>
</feature>
<feature type="compositionally biased region" description="Basic and acidic residues" evidence="1">
    <location>
        <begin position="46"/>
        <end position="60"/>
    </location>
</feature>
<dbReference type="AlphaFoldDB" id="A0A6U6C1H7"/>